<dbReference type="AlphaFoldDB" id="A0A1H3JZV3"/>
<dbReference type="CDD" id="cd07516">
    <property type="entry name" value="HAD_Pase"/>
    <property type="match status" value="1"/>
</dbReference>
<dbReference type="NCBIfam" id="TIGR01484">
    <property type="entry name" value="HAD-SF-IIB"/>
    <property type="match status" value="1"/>
</dbReference>
<organism evidence="1 2">
    <name type="scientific">Evansella caseinilytica</name>
    <dbReference type="NCBI Taxonomy" id="1503961"/>
    <lineage>
        <taxon>Bacteria</taxon>
        <taxon>Bacillati</taxon>
        <taxon>Bacillota</taxon>
        <taxon>Bacilli</taxon>
        <taxon>Bacillales</taxon>
        <taxon>Bacillaceae</taxon>
        <taxon>Evansella</taxon>
    </lineage>
</organism>
<dbReference type="InterPro" id="IPR000150">
    <property type="entry name" value="Cof"/>
</dbReference>
<dbReference type="EMBL" id="FNPI01000002">
    <property type="protein sequence ID" value="SDY45421.1"/>
    <property type="molecule type" value="Genomic_DNA"/>
</dbReference>
<reference evidence="2" key="1">
    <citation type="submission" date="2016-10" db="EMBL/GenBank/DDBJ databases">
        <authorList>
            <person name="Varghese N."/>
            <person name="Submissions S."/>
        </authorList>
    </citation>
    <scope>NUCLEOTIDE SEQUENCE [LARGE SCALE GENOMIC DNA]</scope>
    <source>
        <strain evidence="2">SP</strain>
    </source>
</reference>
<dbReference type="GO" id="GO:0016791">
    <property type="term" value="F:phosphatase activity"/>
    <property type="evidence" value="ECO:0007669"/>
    <property type="project" value="UniProtKB-ARBA"/>
</dbReference>
<dbReference type="SUPFAM" id="SSF56784">
    <property type="entry name" value="HAD-like"/>
    <property type="match status" value="1"/>
</dbReference>
<dbReference type="GO" id="GO:0005829">
    <property type="term" value="C:cytosol"/>
    <property type="evidence" value="ECO:0007669"/>
    <property type="project" value="TreeGrafter"/>
</dbReference>
<accession>A0A1H3JZV3</accession>
<keyword evidence="2" id="KW-1185">Reference proteome</keyword>
<sequence length="281" mass="31562">MTYRLLALNIDGTLLKSNHRLAKETKEAIDYVKEKGVYITIATGRAFPSAKKVAKALKLNNAFLVTHDGAYVASEVDNPIYERRLDSERVYQIVDILENYYCHVRLMHEKYAVGNKVRERNQLVARMNIGDPLFYPLSYVDSASHYLIDQPLTVPKIRAFFWNEKERKDALEEVREAVSDIHITSSAEGSLDIVDGSVSKAKGLQVLGKKLGISMNEMVSIGSYTNDIEMVAASGLGVAMGQGPQELKNIADWVTRSNNQNGVGYMVKEVFRKQFHPAVFK</sequence>
<proteinExistence type="predicted"/>
<dbReference type="Gene3D" id="3.30.1240.10">
    <property type="match status" value="1"/>
</dbReference>
<dbReference type="GO" id="GO:0000287">
    <property type="term" value="F:magnesium ion binding"/>
    <property type="evidence" value="ECO:0007669"/>
    <property type="project" value="TreeGrafter"/>
</dbReference>
<name>A0A1H3JZV3_9BACI</name>
<dbReference type="InterPro" id="IPR006379">
    <property type="entry name" value="HAD-SF_hydro_IIB"/>
</dbReference>
<dbReference type="OrthoDB" id="9790031at2"/>
<evidence type="ECO:0000313" key="2">
    <source>
        <dbReference type="Proteomes" id="UP000198935"/>
    </source>
</evidence>
<dbReference type="InterPro" id="IPR023214">
    <property type="entry name" value="HAD_sf"/>
</dbReference>
<dbReference type="Proteomes" id="UP000198935">
    <property type="component" value="Unassembled WGS sequence"/>
</dbReference>
<protein>
    <recommendedName>
        <fullName evidence="3">Haloacid dehalogenase</fullName>
    </recommendedName>
</protein>
<evidence type="ECO:0000313" key="1">
    <source>
        <dbReference type="EMBL" id="SDY45421.1"/>
    </source>
</evidence>
<dbReference type="PANTHER" id="PTHR10000:SF50">
    <property type="entry name" value="STRESS RESPONSE PROTEIN YHAX"/>
    <property type="match status" value="1"/>
</dbReference>
<dbReference type="Pfam" id="PF08282">
    <property type="entry name" value="Hydrolase_3"/>
    <property type="match status" value="1"/>
</dbReference>
<dbReference type="STRING" id="1503961.SAMN05421736_1029"/>
<dbReference type="NCBIfam" id="TIGR00099">
    <property type="entry name" value="Cof-subfamily"/>
    <property type="match status" value="1"/>
</dbReference>
<dbReference type="PANTHER" id="PTHR10000">
    <property type="entry name" value="PHOSPHOSERINE PHOSPHATASE"/>
    <property type="match status" value="1"/>
</dbReference>
<dbReference type="InterPro" id="IPR036412">
    <property type="entry name" value="HAD-like_sf"/>
</dbReference>
<evidence type="ECO:0008006" key="3">
    <source>
        <dbReference type="Google" id="ProtNLM"/>
    </source>
</evidence>
<gene>
    <name evidence="1" type="ORF">SAMN05421736_1029</name>
</gene>
<dbReference type="Gene3D" id="3.40.50.1000">
    <property type="entry name" value="HAD superfamily/HAD-like"/>
    <property type="match status" value="1"/>
</dbReference>